<proteinExistence type="predicted"/>
<dbReference type="SUPFAM" id="SSF110083">
    <property type="entry name" value="Peptidylarginine deiminase Pad4, middle domain"/>
    <property type="match status" value="1"/>
</dbReference>
<organism evidence="3 4">
    <name type="scientific">Periconia macrospinosa</name>
    <dbReference type="NCBI Taxonomy" id="97972"/>
    <lineage>
        <taxon>Eukaryota</taxon>
        <taxon>Fungi</taxon>
        <taxon>Dikarya</taxon>
        <taxon>Ascomycota</taxon>
        <taxon>Pezizomycotina</taxon>
        <taxon>Dothideomycetes</taxon>
        <taxon>Pleosporomycetidae</taxon>
        <taxon>Pleosporales</taxon>
        <taxon>Massarineae</taxon>
        <taxon>Periconiaceae</taxon>
        <taxon>Periconia</taxon>
    </lineage>
</organism>
<dbReference type="InterPro" id="IPR013530">
    <property type="entry name" value="PAD_C"/>
</dbReference>
<dbReference type="GO" id="GO:0004668">
    <property type="term" value="F:protein-arginine deiminase activity"/>
    <property type="evidence" value="ECO:0007669"/>
    <property type="project" value="InterPro"/>
</dbReference>
<dbReference type="Pfam" id="PF03068">
    <property type="entry name" value="PAD"/>
    <property type="match status" value="1"/>
</dbReference>
<dbReference type="STRING" id="97972.A0A2V1D118"/>
<sequence>MHFMLAIFGIVATAVALKADIRADTNRDGIVDIAGETDVHGKEPWANDRVAIFLANIGDTNCRCSEQASRTPPSNEALAACNDASDNVQRAPHYMAPLRTVPLKNITNSAVGFVSIPNPKQRPFVRIFHQRADRWAFVQTNYSFSAEELKGGLVLGIDARDTRRPGGWDGRVTVRFTVQDCDQVSTDEVMLRVAPILTHHHLQHVQQVLSVRGNDTLSPWQKLFTESLSAAVETTGLTQALRLFHGSDDIWAQDFVEPGYTSMPGPDGPISLRIMVRSGQDSRVAGRQVFEHLRNTGVGAVQQLGGARDEINSMGNLECIPPYAHNGTRYPNGRIIMGRHGPYLPHMLDFFRAQSAQDPILLDTSWLWVGHVDEFVQFLPAKTERGWAIMVADPEAGINILRETKAAGHGATRLNSRKPDPQFPGANCTSAMYSCVAMPVSNLTIDQALSNEELIATNMKCKMRIEANINILKEATGITDAEISRTPALFDQFDVKKLPWIGPRDPNEKLSVGAAWPGVINGIVLTGYGTYVAPNPWGPFINGADVVAEAAKKEYAKLGLNVTFADDWNSHHNYGGEVHCGTNTVRQMDQPWWST</sequence>
<dbReference type="InterPro" id="IPR004303">
    <property type="entry name" value="PAD"/>
</dbReference>
<dbReference type="OrthoDB" id="5102063at2759"/>
<feature type="domain" description="Protein-arginine deiminase C-terminal" evidence="2">
    <location>
        <begin position="184"/>
        <end position="593"/>
    </location>
</feature>
<dbReference type="SUPFAM" id="SSF55909">
    <property type="entry name" value="Pentein"/>
    <property type="match status" value="1"/>
</dbReference>
<evidence type="ECO:0000256" key="1">
    <source>
        <dbReference type="SAM" id="SignalP"/>
    </source>
</evidence>
<keyword evidence="1" id="KW-0732">Signal</keyword>
<dbReference type="GO" id="GO:0005737">
    <property type="term" value="C:cytoplasm"/>
    <property type="evidence" value="ECO:0007669"/>
    <property type="project" value="InterPro"/>
</dbReference>
<dbReference type="Proteomes" id="UP000244855">
    <property type="component" value="Unassembled WGS sequence"/>
</dbReference>
<dbReference type="Gene3D" id="3.75.10.10">
    <property type="entry name" value="L-arginine/glycine Amidinotransferase, Chain A"/>
    <property type="match status" value="1"/>
</dbReference>
<name>A0A2V1D118_9PLEO</name>
<evidence type="ECO:0000313" key="4">
    <source>
        <dbReference type="Proteomes" id="UP000244855"/>
    </source>
</evidence>
<dbReference type="GO" id="GO:0005509">
    <property type="term" value="F:calcium ion binding"/>
    <property type="evidence" value="ECO:0007669"/>
    <property type="project" value="InterPro"/>
</dbReference>
<feature type="signal peptide" evidence="1">
    <location>
        <begin position="1"/>
        <end position="16"/>
    </location>
</feature>
<dbReference type="EMBL" id="KZ805792">
    <property type="protein sequence ID" value="PVH91730.1"/>
    <property type="molecule type" value="Genomic_DNA"/>
</dbReference>
<dbReference type="AlphaFoldDB" id="A0A2V1D118"/>
<dbReference type="PANTHER" id="PTHR10837:SF8">
    <property type="entry name" value="PROTEIN-ARGININE DEIMINASE"/>
    <property type="match status" value="1"/>
</dbReference>
<evidence type="ECO:0000259" key="2">
    <source>
        <dbReference type="Pfam" id="PF03068"/>
    </source>
</evidence>
<dbReference type="InterPro" id="IPR036556">
    <property type="entry name" value="PAD_central_sf"/>
</dbReference>
<evidence type="ECO:0000313" key="3">
    <source>
        <dbReference type="EMBL" id="PVH91730.1"/>
    </source>
</evidence>
<feature type="chain" id="PRO_5016058767" evidence="1">
    <location>
        <begin position="17"/>
        <end position="595"/>
    </location>
</feature>
<keyword evidence="4" id="KW-1185">Reference proteome</keyword>
<protein>
    <submittedName>
        <fullName evidence="3">Arginine deiminase type-3</fullName>
    </submittedName>
</protein>
<dbReference type="PANTHER" id="PTHR10837">
    <property type="entry name" value="PEPTIDYLARGININE DEIMINASE"/>
    <property type="match status" value="1"/>
</dbReference>
<reference evidence="3 4" key="1">
    <citation type="journal article" date="2018" name="Sci. Rep.">
        <title>Comparative genomics provides insights into the lifestyle and reveals functional heterogeneity of dark septate endophytic fungi.</title>
        <authorList>
            <person name="Knapp D.G."/>
            <person name="Nemeth J.B."/>
            <person name="Barry K."/>
            <person name="Hainaut M."/>
            <person name="Henrissat B."/>
            <person name="Johnson J."/>
            <person name="Kuo A."/>
            <person name="Lim J.H.P."/>
            <person name="Lipzen A."/>
            <person name="Nolan M."/>
            <person name="Ohm R.A."/>
            <person name="Tamas L."/>
            <person name="Grigoriev I.V."/>
            <person name="Spatafora J.W."/>
            <person name="Nagy L.G."/>
            <person name="Kovacs G.M."/>
        </authorList>
    </citation>
    <scope>NUCLEOTIDE SEQUENCE [LARGE SCALE GENOMIC DNA]</scope>
    <source>
        <strain evidence="3 4">DSE2036</strain>
    </source>
</reference>
<accession>A0A2V1D118</accession>
<gene>
    <name evidence="3" type="ORF">DM02DRAFT_647220</name>
</gene>